<keyword evidence="3" id="KW-1185">Reference proteome</keyword>
<comment type="caution">
    <text evidence="2">The sequence shown here is derived from an EMBL/GenBank/DDBJ whole genome shotgun (WGS) entry which is preliminary data.</text>
</comment>
<dbReference type="OrthoDB" id="1743678at2759"/>
<dbReference type="AlphaFoldDB" id="A0A1R3JM79"/>
<proteinExistence type="predicted"/>
<accession>A0A1R3JM79</accession>
<feature type="region of interest" description="Disordered" evidence="1">
    <location>
        <begin position="1"/>
        <end position="64"/>
    </location>
</feature>
<evidence type="ECO:0000313" key="3">
    <source>
        <dbReference type="Proteomes" id="UP000188268"/>
    </source>
</evidence>
<gene>
    <name evidence="2" type="ORF">CCACVL1_05191</name>
</gene>
<dbReference type="Proteomes" id="UP000188268">
    <property type="component" value="Unassembled WGS sequence"/>
</dbReference>
<evidence type="ECO:0000256" key="1">
    <source>
        <dbReference type="SAM" id="MobiDB-lite"/>
    </source>
</evidence>
<evidence type="ECO:0000313" key="2">
    <source>
        <dbReference type="EMBL" id="OMO95890.1"/>
    </source>
</evidence>
<reference evidence="2 3" key="1">
    <citation type="submission" date="2013-09" db="EMBL/GenBank/DDBJ databases">
        <title>Corchorus capsularis genome sequencing.</title>
        <authorList>
            <person name="Alam M."/>
            <person name="Haque M.S."/>
            <person name="Islam M.S."/>
            <person name="Emdad E.M."/>
            <person name="Islam M.M."/>
            <person name="Ahmed B."/>
            <person name="Halim A."/>
            <person name="Hossen Q.M.M."/>
            <person name="Hossain M.Z."/>
            <person name="Ahmed R."/>
            <person name="Khan M.M."/>
            <person name="Islam R."/>
            <person name="Rashid M.M."/>
            <person name="Khan S.A."/>
            <person name="Rahman M.S."/>
            <person name="Alam M."/>
        </authorList>
    </citation>
    <scope>NUCLEOTIDE SEQUENCE [LARGE SCALE GENOMIC DNA]</scope>
    <source>
        <strain evidence="3">cv. CVL-1</strain>
        <tissue evidence="2">Whole seedling</tissue>
    </source>
</reference>
<dbReference type="Gramene" id="OMO95890">
    <property type="protein sequence ID" value="OMO95890"/>
    <property type="gene ID" value="CCACVL1_05191"/>
</dbReference>
<protein>
    <submittedName>
        <fullName evidence="2">Uncharacterized protein</fullName>
    </submittedName>
</protein>
<organism evidence="2 3">
    <name type="scientific">Corchorus capsularis</name>
    <name type="common">Jute</name>
    <dbReference type="NCBI Taxonomy" id="210143"/>
    <lineage>
        <taxon>Eukaryota</taxon>
        <taxon>Viridiplantae</taxon>
        <taxon>Streptophyta</taxon>
        <taxon>Embryophyta</taxon>
        <taxon>Tracheophyta</taxon>
        <taxon>Spermatophyta</taxon>
        <taxon>Magnoliopsida</taxon>
        <taxon>eudicotyledons</taxon>
        <taxon>Gunneridae</taxon>
        <taxon>Pentapetalae</taxon>
        <taxon>rosids</taxon>
        <taxon>malvids</taxon>
        <taxon>Malvales</taxon>
        <taxon>Malvaceae</taxon>
        <taxon>Grewioideae</taxon>
        <taxon>Apeibeae</taxon>
        <taxon>Corchorus</taxon>
    </lineage>
</organism>
<feature type="non-terminal residue" evidence="2">
    <location>
        <position position="64"/>
    </location>
</feature>
<dbReference type="STRING" id="210143.A0A1R3JM79"/>
<name>A0A1R3JM79_COCAP</name>
<sequence>MASTSGTKRPPRPPPPPPFARLSWPREQRNEDFNILPFDESPIMKLPEDDAEERGTSANQREHL</sequence>
<dbReference type="EMBL" id="AWWV01007564">
    <property type="protein sequence ID" value="OMO95890.1"/>
    <property type="molecule type" value="Genomic_DNA"/>
</dbReference>